<evidence type="ECO:0000313" key="8">
    <source>
        <dbReference type="EMBL" id="AHC14815.1"/>
    </source>
</evidence>
<dbReference type="Pfam" id="PF06429">
    <property type="entry name" value="Flg_bbr_C"/>
    <property type="match status" value="1"/>
</dbReference>
<dbReference type="InterPro" id="IPR010930">
    <property type="entry name" value="Flg_bb/hook_C_dom"/>
</dbReference>
<proteinExistence type="inferred from homology"/>
<evidence type="ECO:0000313" key="9">
    <source>
        <dbReference type="Proteomes" id="UP000018680"/>
    </source>
</evidence>
<dbReference type="InterPro" id="IPR020013">
    <property type="entry name" value="Flagellar_FlgE/F/G"/>
</dbReference>
<dbReference type="NCBIfam" id="TIGR03506">
    <property type="entry name" value="FlgEFG_subfam"/>
    <property type="match status" value="1"/>
</dbReference>
<dbReference type="PATRIC" id="fig|1307761.3.peg.1409"/>
<feature type="domain" description="Flagellar basal-body/hook protein C-terminal" evidence="6">
    <location>
        <begin position="234"/>
        <end position="278"/>
    </location>
</feature>
<gene>
    <name evidence="8" type="ORF">L21SP2_1416</name>
</gene>
<evidence type="ECO:0000259" key="7">
    <source>
        <dbReference type="Pfam" id="PF22692"/>
    </source>
</evidence>
<name>V5WGQ8_9SPIO</name>
<dbReference type="PROSITE" id="PS00588">
    <property type="entry name" value="FLAGELLA_BB_ROD"/>
    <property type="match status" value="1"/>
</dbReference>
<dbReference type="Proteomes" id="UP000018680">
    <property type="component" value="Chromosome"/>
</dbReference>
<evidence type="ECO:0000256" key="4">
    <source>
        <dbReference type="RuleBase" id="RU362116"/>
    </source>
</evidence>
<dbReference type="InterPro" id="IPR012836">
    <property type="entry name" value="FlgF"/>
</dbReference>
<evidence type="ECO:0000256" key="2">
    <source>
        <dbReference type="ARBA" id="ARBA00009677"/>
    </source>
</evidence>
<keyword evidence="8" id="KW-0969">Cilium</keyword>
<dbReference type="SUPFAM" id="SSF117143">
    <property type="entry name" value="Flagellar hook protein flgE"/>
    <property type="match status" value="1"/>
</dbReference>
<sequence>MYTGAAGMIVQQHTMDAISNNLANVDTTAYKEDVSVHKAFPELMLRRMNTEITQLPISRTAPHLGSVDRAPVVGKLGTGVEQNEVFTVFEQGSMKQTGNSFDLALEGDGFFVVQTPYGERLTRNGSFHLGPEGLLVTKEGYPVLGENGPIRAKANNFIVDQDGRVFHNERFADDPERLVSQTENEWDETVQVDTLRMVDVDSSRYLKKMGSSLYRTTWESGDAYTLQDSRPKVRQGFLETSNVNPVKQMVKMIEVNRAYEANQKVIQSHDQASDKLINQAMRF</sequence>
<dbReference type="InterPro" id="IPR001444">
    <property type="entry name" value="Flag_bb_rod_N"/>
</dbReference>
<keyword evidence="3 4" id="KW-0975">Bacterial flagellum</keyword>
<feature type="domain" description="Flagellar hook protein FlgE/F/G-like D1" evidence="7">
    <location>
        <begin position="104"/>
        <end position="165"/>
    </location>
</feature>
<accession>V5WGQ8</accession>
<evidence type="ECO:0000259" key="6">
    <source>
        <dbReference type="Pfam" id="PF06429"/>
    </source>
</evidence>
<dbReference type="PANTHER" id="PTHR30435">
    <property type="entry name" value="FLAGELLAR PROTEIN"/>
    <property type="match status" value="1"/>
</dbReference>
<dbReference type="InterPro" id="IPR053967">
    <property type="entry name" value="LlgE_F_G-like_D1"/>
</dbReference>
<dbReference type="Pfam" id="PF00460">
    <property type="entry name" value="Flg_bb_rod"/>
    <property type="match status" value="1"/>
</dbReference>
<dbReference type="NCBIfam" id="TIGR02490">
    <property type="entry name" value="flgF"/>
    <property type="match status" value="1"/>
</dbReference>
<feature type="domain" description="Flagellar basal body rod protein N-terminal" evidence="5">
    <location>
        <begin position="1"/>
        <end position="31"/>
    </location>
</feature>
<keyword evidence="8" id="KW-0282">Flagellum</keyword>
<protein>
    <submittedName>
        <fullName evidence="8">Flagellar basal-body rod protein FlgF</fullName>
    </submittedName>
</protein>
<dbReference type="EMBL" id="CP006939">
    <property type="protein sequence ID" value="AHC14815.1"/>
    <property type="molecule type" value="Genomic_DNA"/>
</dbReference>
<comment type="similarity">
    <text evidence="2 4">Belongs to the flagella basal body rod proteins family.</text>
</comment>
<dbReference type="InterPro" id="IPR037925">
    <property type="entry name" value="FlgE/F/G-like"/>
</dbReference>
<dbReference type="GO" id="GO:0030694">
    <property type="term" value="C:bacterial-type flagellum basal body, rod"/>
    <property type="evidence" value="ECO:0007669"/>
    <property type="project" value="InterPro"/>
</dbReference>
<dbReference type="PANTHER" id="PTHR30435:SF19">
    <property type="entry name" value="FLAGELLAR BASAL-BODY ROD PROTEIN FLGG"/>
    <property type="match status" value="1"/>
</dbReference>
<dbReference type="eggNOG" id="COG4786">
    <property type="taxonomic scope" value="Bacteria"/>
</dbReference>
<evidence type="ECO:0000256" key="3">
    <source>
        <dbReference type="ARBA" id="ARBA00023143"/>
    </source>
</evidence>
<dbReference type="GO" id="GO:0071978">
    <property type="term" value="P:bacterial-type flagellum-dependent swarming motility"/>
    <property type="evidence" value="ECO:0007669"/>
    <property type="project" value="TreeGrafter"/>
</dbReference>
<evidence type="ECO:0000259" key="5">
    <source>
        <dbReference type="Pfam" id="PF00460"/>
    </source>
</evidence>
<dbReference type="AlphaFoldDB" id="V5WGQ8"/>
<evidence type="ECO:0000256" key="1">
    <source>
        <dbReference type="ARBA" id="ARBA00004117"/>
    </source>
</evidence>
<keyword evidence="8" id="KW-0966">Cell projection</keyword>
<dbReference type="STRING" id="1307761.L21SP2_1416"/>
<dbReference type="KEGG" id="slr:L21SP2_1416"/>
<dbReference type="Pfam" id="PF22692">
    <property type="entry name" value="LlgE_F_G_D1"/>
    <property type="match status" value="1"/>
</dbReference>
<reference evidence="8 9" key="1">
    <citation type="journal article" date="2015" name="Stand. Genomic Sci.">
        <title>Complete genome sequence and description of Salinispira pacifica gen. nov., sp. nov., a novel spirochaete isolated form a hypersaline microbial mat.</title>
        <authorList>
            <person name="Ben Hania W."/>
            <person name="Joseph M."/>
            <person name="Schumann P."/>
            <person name="Bunk B."/>
            <person name="Fiebig A."/>
            <person name="Sproer C."/>
            <person name="Klenk H.P."/>
            <person name="Fardeau M.L."/>
            <person name="Spring S."/>
        </authorList>
    </citation>
    <scope>NUCLEOTIDE SEQUENCE [LARGE SCALE GENOMIC DNA]</scope>
    <source>
        <strain evidence="8 9">L21-RPul-D2</strain>
    </source>
</reference>
<dbReference type="HOGENOM" id="CLU_013687_0_0_12"/>
<comment type="subcellular location">
    <subcellularLocation>
        <location evidence="1 4">Bacterial flagellum basal body</location>
    </subcellularLocation>
</comment>
<organism evidence="8 9">
    <name type="scientific">Salinispira pacifica</name>
    <dbReference type="NCBI Taxonomy" id="1307761"/>
    <lineage>
        <taxon>Bacteria</taxon>
        <taxon>Pseudomonadati</taxon>
        <taxon>Spirochaetota</taxon>
        <taxon>Spirochaetia</taxon>
        <taxon>Spirochaetales</taxon>
        <taxon>Spirochaetaceae</taxon>
        <taxon>Salinispira</taxon>
    </lineage>
</organism>
<keyword evidence="9" id="KW-1185">Reference proteome</keyword>
<dbReference type="InterPro" id="IPR019776">
    <property type="entry name" value="Flagellar_basal_body_rod_CS"/>
</dbReference>